<reference evidence="1" key="2">
    <citation type="journal article" date="2015" name="Fish Shellfish Immunol.">
        <title>Early steps in the European eel (Anguilla anguilla)-Vibrio vulnificus interaction in the gills: Role of the RtxA13 toxin.</title>
        <authorList>
            <person name="Callol A."/>
            <person name="Pajuelo D."/>
            <person name="Ebbesson L."/>
            <person name="Teles M."/>
            <person name="MacKenzie S."/>
            <person name="Amaro C."/>
        </authorList>
    </citation>
    <scope>NUCLEOTIDE SEQUENCE</scope>
</reference>
<evidence type="ECO:0000313" key="1">
    <source>
        <dbReference type="EMBL" id="JAH99501.1"/>
    </source>
</evidence>
<protein>
    <submittedName>
        <fullName evidence="1">Uncharacterized protein</fullName>
    </submittedName>
</protein>
<dbReference type="EMBL" id="GBXM01009076">
    <property type="protein sequence ID" value="JAH99501.1"/>
    <property type="molecule type" value="Transcribed_RNA"/>
</dbReference>
<proteinExistence type="predicted"/>
<accession>A0A0E9XAM7</accession>
<reference evidence="1" key="1">
    <citation type="submission" date="2014-11" db="EMBL/GenBank/DDBJ databases">
        <authorList>
            <person name="Amaro Gonzalez C."/>
        </authorList>
    </citation>
    <scope>NUCLEOTIDE SEQUENCE</scope>
</reference>
<name>A0A0E9XAM7_ANGAN</name>
<organism evidence="1">
    <name type="scientific">Anguilla anguilla</name>
    <name type="common">European freshwater eel</name>
    <name type="synonym">Muraena anguilla</name>
    <dbReference type="NCBI Taxonomy" id="7936"/>
    <lineage>
        <taxon>Eukaryota</taxon>
        <taxon>Metazoa</taxon>
        <taxon>Chordata</taxon>
        <taxon>Craniata</taxon>
        <taxon>Vertebrata</taxon>
        <taxon>Euteleostomi</taxon>
        <taxon>Actinopterygii</taxon>
        <taxon>Neopterygii</taxon>
        <taxon>Teleostei</taxon>
        <taxon>Anguilliformes</taxon>
        <taxon>Anguillidae</taxon>
        <taxon>Anguilla</taxon>
    </lineage>
</organism>
<sequence>MSKRIEWIFCN</sequence>